<accession>A0A087APC2</accession>
<comment type="caution">
    <text evidence="5">The sequence shown here is derived from an EMBL/GenBank/DDBJ whole genome shotgun (WGS) entry which is preliminary data.</text>
</comment>
<evidence type="ECO:0000256" key="3">
    <source>
        <dbReference type="ARBA" id="ARBA00022801"/>
    </source>
</evidence>
<dbReference type="NCBIfam" id="TIGR01549">
    <property type="entry name" value="HAD-SF-IA-v1"/>
    <property type="match status" value="1"/>
</dbReference>
<dbReference type="PANTHER" id="PTHR46470">
    <property type="entry name" value="N-ACYLNEURAMINATE-9-PHOSPHATASE"/>
    <property type="match status" value="1"/>
</dbReference>
<reference evidence="5 6" key="1">
    <citation type="submission" date="2014-03" db="EMBL/GenBank/DDBJ databases">
        <title>Genomics of Bifidobacteria.</title>
        <authorList>
            <person name="Ventura M."/>
            <person name="Milani C."/>
            <person name="Lugli G.A."/>
        </authorList>
    </citation>
    <scope>NUCLEOTIDE SEQUENCE [LARGE SCALE GENOMIC DNA]</scope>
    <source>
        <strain evidence="5 6">LMG 11586</strain>
    </source>
</reference>
<protein>
    <submittedName>
        <fullName evidence="5">Haloacid dehalogenase-like hydrolase</fullName>
    </submittedName>
</protein>
<dbReference type="PANTHER" id="PTHR46470:SF2">
    <property type="entry name" value="GLYCERALDEHYDE 3-PHOSPHATE PHOSPHATASE"/>
    <property type="match status" value="1"/>
</dbReference>
<name>A0A087APC2_9BIFI</name>
<gene>
    <name evidence="5" type="ORF">BIGA_1218</name>
</gene>
<dbReference type="InterPro" id="IPR023214">
    <property type="entry name" value="HAD_sf"/>
</dbReference>
<dbReference type="GO" id="GO:0046872">
    <property type="term" value="F:metal ion binding"/>
    <property type="evidence" value="ECO:0007669"/>
    <property type="project" value="UniProtKB-KW"/>
</dbReference>
<proteinExistence type="predicted"/>
<keyword evidence="6" id="KW-1185">Reference proteome</keyword>
<keyword evidence="4" id="KW-0460">Magnesium</keyword>
<dbReference type="OrthoDB" id="9810501at2"/>
<dbReference type="RefSeq" id="WP_081929562.1">
    <property type="nucleotide sequence ID" value="NZ_JGYX01000005.1"/>
</dbReference>
<keyword evidence="2" id="KW-0479">Metal-binding</keyword>
<dbReference type="PRINTS" id="PR00413">
    <property type="entry name" value="HADHALOGNASE"/>
</dbReference>
<evidence type="ECO:0000256" key="4">
    <source>
        <dbReference type="ARBA" id="ARBA00022842"/>
    </source>
</evidence>
<evidence type="ECO:0000256" key="1">
    <source>
        <dbReference type="ARBA" id="ARBA00001946"/>
    </source>
</evidence>
<dbReference type="GO" id="GO:0044281">
    <property type="term" value="P:small molecule metabolic process"/>
    <property type="evidence" value="ECO:0007669"/>
    <property type="project" value="UniProtKB-ARBA"/>
</dbReference>
<keyword evidence="3 5" id="KW-0378">Hydrolase</keyword>
<dbReference type="AlphaFoldDB" id="A0A087APC2"/>
<dbReference type="eggNOG" id="COG1011">
    <property type="taxonomic scope" value="Bacteria"/>
</dbReference>
<evidence type="ECO:0000313" key="5">
    <source>
        <dbReference type="EMBL" id="KFI60622.1"/>
    </source>
</evidence>
<comment type="cofactor">
    <cofactor evidence="1">
        <name>Mg(2+)</name>
        <dbReference type="ChEBI" id="CHEBI:18420"/>
    </cofactor>
</comment>
<dbReference type="EMBL" id="JGYX01000005">
    <property type="protein sequence ID" value="KFI60622.1"/>
    <property type="molecule type" value="Genomic_DNA"/>
</dbReference>
<dbReference type="Gene3D" id="3.40.50.1000">
    <property type="entry name" value="HAD superfamily/HAD-like"/>
    <property type="match status" value="1"/>
</dbReference>
<dbReference type="SUPFAM" id="SSF56784">
    <property type="entry name" value="HAD-like"/>
    <property type="match status" value="1"/>
</dbReference>
<dbReference type="Pfam" id="PF00702">
    <property type="entry name" value="Hydrolase"/>
    <property type="match status" value="1"/>
</dbReference>
<evidence type="ECO:0000256" key="2">
    <source>
        <dbReference type="ARBA" id="ARBA00022723"/>
    </source>
</evidence>
<dbReference type="InterPro" id="IPR006439">
    <property type="entry name" value="HAD-SF_hydro_IA"/>
</dbReference>
<organism evidence="5 6">
    <name type="scientific">Bifidobacterium pullorum subsp. gallinarum</name>
    <dbReference type="NCBI Taxonomy" id="78344"/>
    <lineage>
        <taxon>Bacteria</taxon>
        <taxon>Bacillati</taxon>
        <taxon>Actinomycetota</taxon>
        <taxon>Actinomycetes</taxon>
        <taxon>Bifidobacteriales</taxon>
        <taxon>Bifidobacteriaceae</taxon>
        <taxon>Bifidobacterium</taxon>
    </lineage>
</organism>
<dbReference type="InterPro" id="IPR036412">
    <property type="entry name" value="HAD-like_sf"/>
</dbReference>
<dbReference type="SFLD" id="SFLDG01129">
    <property type="entry name" value="C1.5:_HAD__Beta-PGM__Phosphata"/>
    <property type="match status" value="1"/>
</dbReference>
<dbReference type="GO" id="GO:0016791">
    <property type="term" value="F:phosphatase activity"/>
    <property type="evidence" value="ECO:0007669"/>
    <property type="project" value="TreeGrafter"/>
</dbReference>
<dbReference type="SFLD" id="SFLDS00003">
    <property type="entry name" value="Haloacid_Dehalogenase"/>
    <property type="match status" value="1"/>
</dbReference>
<evidence type="ECO:0000313" key="6">
    <source>
        <dbReference type="Proteomes" id="UP000029046"/>
    </source>
</evidence>
<sequence>MGSGMQRFRTVVAEQDSGDRRYDTVLFDLYGTLVDIRTDEDDPEAWETLRDFLDEAGAHYDSADQLRDRFMGARALSSAVPVGHDPAFYEPDLLPTYRAMFSLRGMRVGERLSRKAAWVFRQASTRLIWLYPGALDMLKLLKGRGLRVVLLSNAQSCYTRPELTMLGLDDVFDDILISSEEHVRKPGKEFFARALDRAGTTADRTVMVGNDEDNDILGARHAGIDGVYLRTGISPYSDPMESAAAVLSLKGADYEGLANFLLA</sequence>
<dbReference type="InterPro" id="IPR051400">
    <property type="entry name" value="HAD-like_hydrolase"/>
</dbReference>
<dbReference type="Proteomes" id="UP000029046">
    <property type="component" value="Unassembled WGS sequence"/>
</dbReference>